<dbReference type="Proteomes" id="UP000005238">
    <property type="component" value="Unassembled WGS sequence"/>
</dbReference>
<keyword evidence="5" id="KW-1185">Reference proteome</keyword>
<reference evidence="5" key="1">
    <citation type="journal article" date="2006" name="Science">
        <title>Phytophthora genome sequences uncover evolutionary origins and mechanisms of pathogenesis.</title>
        <authorList>
            <person name="Tyler B.M."/>
            <person name="Tripathy S."/>
            <person name="Zhang X."/>
            <person name="Dehal P."/>
            <person name="Jiang R.H."/>
            <person name="Aerts A."/>
            <person name="Arredondo F.D."/>
            <person name="Baxter L."/>
            <person name="Bensasson D."/>
            <person name="Beynon J.L."/>
            <person name="Chapman J."/>
            <person name="Damasceno C.M."/>
            <person name="Dorrance A.E."/>
            <person name="Dou D."/>
            <person name="Dickerman A.W."/>
            <person name="Dubchak I.L."/>
            <person name="Garbelotto M."/>
            <person name="Gijzen M."/>
            <person name="Gordon S.G."/>
            <person name="Govers F."/>
            <person name="Grunwald N.J."/>
            <person name="Huang W."/>
            <person name="Ivors K.L."/>
            <person name="Jones R.W."/>
            <person name="Kamoun S."/>
            <person name="Krampis K."/>
            <person name="Lamour K.H."/>
            <person name="Lee M.K."/>
            <person name="McDonald W.H."/>
            <person name="Medina M."/>
            <person name="Meijer H.J."/>
            <person name="Nordberg E.K."/>
            <person name="Maclean D.J."/>
            <person name="Ospina-Giraldo M.D."/>
            <person name="Morris P.F."/>
            <person name="Phuntumart V."/>
            <person name="Putnam N.H."/>
            <person name="Rash S."/>
            <person name="Rose J.K."/>
            <person name="Sakihama Y."/>
            <person name="Salamov A.A."/>
            <person name="Savidor A."/>
            <person name="Scheuring C.F."/>
            <person name="Smith B.M."/>
            <person name="Sobral B.W."/>
            <person name="Terry A."/>
            <person name="Torto-Alalibo T.A."/>
            <person name="Win J."/>
            <person name="Xu Z."/>
            <person name="Zhang H."/>
            <person name="Grigoriev I.V."/>
            <person name="Rokhsar D.S."/>
            <person name="Boore J.L."/>
        </authorList>
    </citation>
    <scope>NUCLEOTIDE SEQUENCE [LARGE SCALE GENOMIC DNA]</scope>
    <source>
        <strain evidence="5">Pr102</strain>
    </source>
</reference>
<feature type="chain" id="PRO_5003586792" evidence="3">
    <location>
        <begin position="21"/>
        <end position="1114"/>
    </location>
</feature>
<keyword evidence="2" id="KW-1133">Transmembrane helix</keyword>
<dbReference type="VEuPathDB" id="FungiDB:KRP23_10931"/>
<evidence type="ECO:0000256" key="2">
    <source>
        <dbReference type="SAM" id="Phobius"/>
    </source>
</evidence>
<dbReference type="HOGENOM" id="CLU_005915_0_0_1"/>
<feature type="compositionally biased region" description="Basic and acidic residues" evidence="1">
    <location>
        <begin position="612"/>
        <end position="625"/>
    </location>
</feature>
<dbReference type="EMBL" id="DS566039">
    <property type="status" value="NOT_ANNOTATED_CDS"/>
    <property type="molecule type" value="Genomic_DNA"/>
</dbReference>
<evidence type="ECO:0000313" key="5">
    <source>
        <dbReference type="Proteomes" id="UP000005238"/>
    </source>
</evidence>
<keyword evidence="3" id="KW-0732">Signal</keyword>
<evidence type="ECO:0000256" key="1">
    <source>
        <dbReference type="SAM" id="MobiDB-lite"/>
    </source>
</evidence>
<proteinExistence type="predicted"/>
<dbReference type="VEuPathDB" id="FungiDB:KRP22_11825"/>
<dbReference type="OMA" id="ENCIDLP"/>
<feature type="transmembrane region" description="Helical" evidence="2">
    <location>
        <begin position="1073"/>
        <end position="1092"/>
    </location>
</feature>
<sequence length="1114" mass="122045">MKLLGLLAAGALQLPLGALALSASLGVKDTLLAESRERSVSFAALPFDLPSTTLVSEGIAMHALKNDYYSDVVGPDGHIACTESTSVENNGKVAVVLAFSKCLNDSALTIVEQWVNQVKTTISTIAYVDNLQVEFQSTMVPGVCEELSEKTKRGLNDTAMQNQGGASYPVAVTTQGRALLADAVLPTDLKRLEAFPGLGTAVDLADDTVSLTVKPIAVISFVTGEKSYGEVMQFEATAHVSKTFNFQICNGGANCNGHFENCIYLAQTVDLFMYNPFTVTRSLQCANLDGGVPVTYLDHYGARKCFCNCPAGYEFGENEYGHAACKKVVEDTCPCVWAECNGFKHEVKTNEAVCSFKNVATNWGLPVPFPNDGYVADKRDTLTEGYYLDPRITLTASREQGKEYKGSDVRSIVGLEVSLPLTFQQVVGVNPKASNLKPIVNAGSDTAVKHQDFTWKDYQMNRDAHINDLEFTSYGKYHLAMEAQDYYSSATCSGCLVIVDQNRPKATTQCPKSFSDNVVDAVHRADSAELTEANMAKAKDLVTQYYDFAGKAKNDACSVNNRCDSESFSRRDFFEDKYKDCSKSAECFDRNKVIEDLLNDKHAKKSPLVKSSNDKDGKDSADKGCDNTAEPVPAGQCTRCCQMQTALKEWWTDYRCGSDYDARYCEGDSAETCEFKQCLVMNGDTLATVSAHISDDAKAESESVLTQVEDEAYQTVTQIHRALECTSFGADDGVCDFRAKLSELIDTTAQLNFGTDSGHWEATDYVYWRFKLVSEGESWQLWKTAKAVDYGHDVYENDPVLTFSNPETKIAIEAWTQCGLVRRFFFYVHLHVNSPVSVCEKFNDMWYQTSVSRLPITTGMCAYPGSDFAELTFDFHPNAGLQYSRTELKMKVSKVECTGALEKRLPIDILNVTRDSPEIVTRFAVEMLHKATTEAATDFHVECSFTYSKYGGTTAMETCERDFAIKDCKGPAFDTPNAKCEYDACAGNVKAGLYEACGGTVVKADDKCTIVETGDKECCQGCGDTEVVCNALLDLPDASTDIKRCEPSSDGAYASYNYYAAVLLTETAQEHPAATALLGATALIAVVALIVVRRRVVASHSAPTADDAYYPLLH</sequence>
<evidence type="ECO:0000313" key="4">
    <source>
        <dbReference type="EnsemblProtists" id="Phyra79687"/>
    </source>
</evidence>
<feature type="region of interest" description="Disordered" evidence="1">
    <location>
        <begin position="605"/>
        <end position="625"/>
    </location>
</feature>
<evidence type="ECO:0000256" key="3">
    <source>
        <dbReference type="SAM" id="SignalP"/>
    </source>
</evidence>
<dbReference type="eggNOG" id="ENOG502S7U9">
    <property type="taxonomic scope" value="Eukaryota"/>
</dbReference>
<dbReference type="EnsemblProtists" id="Phyra79687">
    <property type="protein sequence ID" value="Phyra79687"/>
    <property type="gene ID" value="Phyra79687"/>
</dbReference>
<accession>H3GRZ0</accession>
<keyword evidence="2" id="KW-0812">Transmembrane</keyword>
<dbReference type="AlphaFoldDB" id="H3GRZ0"/>
<protein>
    <submittedName>
        <fullName evidence="4">Uncharacterized protein</fullName>
    </submittedName>
</protein>
<dbReference type="STRING" id="164328.H3GRZ0"/>
<dbReference type="InParanoid" id="H3GRZ0"/>
<keyword evidence="2" id="KW-0472">Membrane</keyword>
<organism evidence="4 5">
    <name type="scientific">Phytophthora ramorum</name>
    <name type="common">Sudden oak death agent</name>
    <dbReference type="NCBI Taxonomy" id="164328"/>
    <lineage>
        <taxon>Eukaryota</taxon>
        <taxon>Sar</taxon>
        <taxon>Stramenopiles</taxon>
        <taxon>Oomycota</taxon>
        <taxon>Peronosporomycetes</taxon>
        <taxon>Peronosporales</taxon>
        <taxon>Peronosporaceae</taxon>
        <taxon>Phytophthora</taxon>
    </lineage>
</organism>
<reference evidence="4" key="2">
    <citation type="submission" date="2015-06" db="UniProtKB">
        <authorList>
            <consortium name="EnsemblProtists"/>
        </authorList>
    </citation>
    <scope>IDENTIFICATION</scope>
    <source>
        <strain evidence="4">Pr102</strain>
    </source>
</reference>
<name>H3GRZ0_PHYRM</name>
<feature type="signal peptide" evidence="3">
    <location>
        <begin position="1"/>
        <end position="20"/>
    </location>
</feature>